<comment type="caution">
    <text evidence="2">The sequence shown here is derived from an EMBL/GenBank/DDBJ whole genome shotgun (WGS) entry which is preliminary data.</text>
</comment>
<reference evidence="2" key="1">
    <citation type="submission" date="2021-06" db="EMBL/GenBank/DDBJ databases">
        <title>Parelaphostrongylus tenuis whole genome reference sequence.</title>
        <authorList>
            <person name="Garwood T.J."/>
            <person name="Larsen P.A."/>
            <person name="Fountain-Jones N.M."/>
            <person name="Garbe J.R."/>
            <person name="Macchietto M.G."/>
            <person name="Kania S.A."/>
            <person name="Gerhold R.W."/>
            <person name="Richards J.E."/>
            <person name="Wolf T.M."/>
        </authorList>
    </citation>
    <scope>NUCLEOTIDE SEQUENCE</scope>
    <source>
        <strain evidence="2">MNPRO001-30</strain>
        <tissue evidence="2">Meninges</tissue>
    </source>
</reference>
<accession>A0AAD5MZ34</accession>
<evidence type="ECO:0000256" key="1">
    <source>
        <dbReference type="SAM" id="MobiDB-lite"/>
    </source>
</evidence>
<dbReference type="AlphaFoldDB" id="A0AAD5MZ34"/>
<keyword evidence="3" id="KW-1185">Reference proteome</keyword>
<feature type="region of interest" description="Disordered" evidence="1">
    <location>
        <begin position="52"/>
        <end position="71"/>
    </location>
</feature>
<gene>
    <name evidence="2" type="ORF">KIN20_016770</name>
</gene>
<feature type="compositionally biased region" description="Polar residues" evidence="1">
    <location>
        <begin position="54"/>
        <end position="71"/>
    </location>
</feature>
<proteinExistence type="predicted"/>
<dbReference type="EMBL" id="JAHQIW010003370">
    <property type="protein sequence ID" value="KAJ1358356.1"/>
    <property type="molecule type" value="Genomic_DNA"/>
</dbReference>
<evidence type="ECO:0000313" key="2">
    <source>
        <dbReference type="EMBL" id="KAJ1358356.1"/>
    </source>
</evidence>
<name>A0AAD5MZ34_PARTN</name>
<protein>
    <submittedName>
        <fullName evidence="2">Uncharacterized protein</fullName>
    </submittedName>
</protein>
<evidence type="ECO:0000313" key="3">
    <source>
        <dbReference type="Proteomes" id="UP001196413"/>
    </source>
</evidence>
<dbReference type="Proteomes" id="UP001196413">
    <property type="component" value="Unassembled WGS sequence"/>
</dbReference>
<organism evidence="2 3">
    <name type="scientific">Parelaphostrongylus tenuis</name>
    <name type="common">Meningeal worm</name>
    <dbReference type="NCBI Taxonomy" id="148309"/>
    <lineage>
        <taxon>Eukaryota</taxon>
        <taxon>Metazoa</taxon>
        <taxon>Ecdysozoa</taxon>
        <taxon>Nematoda</taxon>
        <taxon>Chromadorea</taxon>
        <taxon>Rhabditida</taxon>
        <taxon>Rhabditina</taxon>
        <taxon>Rhabditomorpha</taxon>
        <taxon>Strongyloidea</taxon>
        <taxon>Metastrongylidae</taxon>
        <taxon>Parelaphostrongylus</taxon>
    </lineage>
</organism>
<sequence length="71" mass="7793">MERAVQHLVLVVRLHTTDEFATCAVLFRMECAVRVHAVRSGIIVVQKEVARSTPLDTPSSISDLTSTEGLT</sequence>